<dbReference type="InterPro" id="IPR052164">
    <property type="entry name" value="Anthracycline_SecMetBiosynth"/>
</dbReference>
<feature type="domain" description="VOC" evidence="2">
    <location>
        <begin position="138"/>
        <end position="252"/>
    </location>
</feature>
<accession>A0A5P9QF59</accession>
<dbReference type="EMBL" id="CP045529">
    <property type="protein sequence ID" value="QFU99896.1"/>
    <property type="molecule type" value="Genomic_DNA"/>
</dbReference>
<dbReference type="Pfam" id="PF00903">
    <property type="entry name" value="Glyoxalase"/>
    <property type="match status" value="1"/>
</dbReference>
<dbReference type="Pfam" id="PF18029">
    <property type="entry name" value="Glyoxalase_6"/>
    <property type="match status" value="1"/>
</dbReference>
<dbReference type="KEGG" id="lxl:KDY119_03432"/>
<feature type="region of interest" description="Disordered" evidence="1">
    <location>
        <begin position="232"/>
        <end position="256"/>
    </location>
</feature>
<name>A0A5P9QF59_9MICO</name>
<dbReference type="InterPro" id="IPR037523">
    <property type="entry name" value="VOC_core"/>
</dbReference>
<dbReference type="PANTHER" id="PTHR33993">
    <property type="entry name" value="GLYOXALASE-RELATED"/>
    <property type="match status" value="1"/>
</dbReference>
<gene>
    <name evidence="3" type="ORF">KDY119_03432</name>
</gene>
<dbReference type="CDD" id="cd07247">
    <property type="entry name" value="SgaA_N_like"/>
    <property type="match status" value="1"/>
</dbReference>
<evidence type="ECO:0000313" key="4">
    <source>
        <dbReference type="Proteomes" id="UP000326702"/>
    </source>
</evidence>
<dbReference type="InterPro" id="IPR041581">
    <property type="entry name" value="Glyoxalase_6"/>
</dbReference>
<evidence type="ECO:0000313" key="3">
    <source>
        <dbReference type="EMBL" id="QFU99896.1"/>
    </source>
</evidence>
<sequence>MPARGEVPAGAPIWNDLTTDDLDATVAFYSGLFGWTHEGHGEEYGNYGTFSLDGKPVAGVMPPMGPGQPLVWSVHLHAPDVSAAVDAARAAGGTVLVDAMDVMDLGRQAVVVDPAGAAFSLWQPGTHRGFEVVEEHGAPGWHELHTQGFDTVLPFYDALGWTTRVMSDEPQFRYAVDEVDDHQLAGIMDDPRSGISGPSYWLTYFTTDDADATAARITELGGAVVQGPEDTPYGRLVNAKDPRGSEFSAIGPNTGA</sequence>
<dbReference type="RefSeq" id="WP_036947710.1">
    <property type="nucleotide sequence ID" value="NZ_BAABIH010000010.1"/>
</dbReference>
<dbReference type="AlphaFoldDB" id="A0A5P9QF59"/>
<dbReference type="InterPro" id="IPR004360">
    <property type="entry name" value="Glyas_Fos-R_dOase_dom"/>
</dbReference>
<organism evidence="3 4">
    <name type="scientific">Luteimicrobium xylanilyticum</name>
    <dbReference type="NCBI Taxonomy" id="1133546"/>
    <lineage>
        <taxon>Bacteria</taxon>
        <taxon>Bacillati</taxon>
        <taxon>Actinomycetota</taxon>
        <taxon>Actinomycetes</taxon>
        <taxon>Micrococcales</taxon>
        <taxon>Luteimicrobium</taxon>
    </lineage>
</organism>
<reference evidence="3 4" key="1">
    <citation type="submission" date="2019-10" db="EMBL/GenBank/DDBJ databases">
        <title>Genome sequence of Luteimicrobium xylanilyticum HY-24.</title>
        <authorList>
            <person name="Kim D.Y."/>
            <person name="Park H.-Y."/>
        </authorList>
    </citation>
    <scope>NUCLEOTIDE SEQUENCE [LARGE SCALE GENOMIC DNA]</scope>
    <source>
        <strain evidence="3 4">HY-24</strain>
    </source>
</reference>
<protein>
    <submittedName>
        <fullName evidence="3">Anthracycline biosynthesis protein DnrV</fullName>
    </submittedName>
</protein>
<dbReference type="SUPFAM" id="SSF54593">
    <property type="entry name" value="Glyoxalase/Bleomycin resistance protein/Dihydroxybiphenyl dioxygenase"/>
    <property type="match status" value="2"/>
</dbReference>
<dbReference type="PANTHER" id="PTHR33993:SF10">
    <property type="entry name" value="CONSERVED PROTEIN"/>
    <property type="match status" value="1"/>
</dbReference>
<dbReference type="Gene3D" id="3.10.180.10">
    <property type="entry name" value="2,3-Dihydroxybiphenyl 1,2-Dioxygenase, domain 1"/>
    <property type="match status" value="2"/>
</dbReference>
<dbReference type="OrthoDB" id="9793039at2"/>
<feature type="domain" description="VOC" evidence="2">
    <location>
        <begin position="11"/>
        <end position="124"/>
    </location>
</feature>
<dbReference type="Proteomes" id="UP000326702">
    <property type="component" value="Chromosome"/>
</dbReference>
<evidence type="ECO:0000256" key="1">
    <source>
        <dbReference type="SAM" id="MobiDB-lite"/>
    </source>
</evidence>
<dbReference type="PROSITE" id="PS51819">
    <property type="entry name" value="VOC"/>
    <property type="match status" value="2"/>
</dbReference>
<evidence type="ECO:0000259" key="2">
    <source>
        <dbReference type="PROSITE" id="PS51819"/>
    </source>
</evidence>
<proteinExistence type="predicted"/>
<keyword evidence="4" id="KW-1185">Reference proteome</keyword>
<dbReference type="InterPro" id="IPR029068">
    <property type="entry name" value="Glyas_Bleomycin-R_OHBP_Dase"/>
</dbReference>